<evidence type="ECO:0000313" key="6">
    <source>
        <dbReference type="EMBL" id="GFR50942.1"/>
    </source>
</evidence>
<dbReference type="EMBL" id="BMAR01000043">
    <property type="protein sequence ID" value="GFR50942.1"/>
    <property type="molecule type" value="Genomic_DNA"/>
</dbReference>
<feature type="domain" description="Leucine zipper with capping helix" evidence="5">
    <location>
        <begin position="33"/>
        <end position="79"/>
    </location>
</feature>
<dbReference type="Pfam" id="PF18517">
    <property type="entry name" value="LZ3wCH"/>
    <property type="match status" value="1"/>
</dbReference>
<dbReference type="AlphaFoldDB" id="A0AAD3E125"/>
<keyword evidence="3" id="KW-0539">Nucleus</keyword>
<feature type="compositionally biased region" description="Basic residues" evidence="4">
    <location>
        <begin position="101"/>
        <end position="111"/>
    </location>
</feature>
<proteinExistence type="predicted"/>
<dbReference type="GO" id="GO:0005634">
    <property type="term" value="C:nucleus"/>
    <property type="evidence" value="ECO:0007669"/>
    <property type="project" value="UniProtKB-SubCell"/>
</dbReference>
<protein>
    <recommendedName>
        <fullName evidence="5">Leucine zipper with capping helix domain-containing protein</fullName>
    </recommendedName>
</protein>
<feature type="region of interest" description="Disordered" evidence="4">
    <location>
        <begin position="88"/>
        <end position="133"/>
    </location>
</feature>
<feature type="non-terminal residue" evidence="6">
    <location>
        <position position="1"/>
    </location>
</feature>
<reference evidence="6 7" key="1">
    <citation type="journal article" date="2021" name="Sci. Rep.">
        <title>Genome sequencing of the multicellular alga Astrephomene provides insights into convergent evolution of germ-soma differentiation.</title>
        <authorList>
            <person name="Yamashita S."/>
            <person name="Yamamoto K."/>
            <person name="Matsuzaki R."/>
            <person name="Suzuki S."/>
            <person name="Yamaguchi H."/>
            <person name="Hirooka S."/>
            <person name="Minakuchi Y."/>
            <person name="Miyagishima S."/>
            <person name="Kawachi M."/>
            <person name="Toyoda A."/>
            <person name="Nozaki H."/>
        </authorList>
    </citation>
    <scope>NUCLEOTIDE SEQUENCE [LARGE SCALE GENOMIC DNA]</scope>
    <source>
        <strain evidence="6 7">NIES-4017</strain>
    </source>
</reference>
<evidence type="ECO:0000259" key="5">
    <source>
        <dbReference type="Pfam" id="PF18517"/>
    </source>
</evidence>
<keyword evidence="2" id="KW-0175">Coiled coil</keyword>
<name>A0AAD3E125_9CHLO</name>
<accession>A0AAD3E125</accession>
<gene>
    <name evidence="6" type="ORF">Agub_g13262</name>
</gene>
<organism evidence="6 7">
    <name type="scientific">Astrephomene gubernaculifera</name>
    <dbReference type="NCBI Taxonomy" id="47775"/>
    <lineage>
        <taxon>Eukaryota</taxon>
        <taxon>Viridiplantae</taxon>
        <taxon>Chlorophyta</taxon>
        <taxon>core chlorophytes</taxon>
        <taxon>Chlorophyceae</taxon>
        <taxon>CS clade</taxon>
        <taxon>Chlamydomonadales</taxon>
        <taxon>Astrephomenaceae</taxon>
        <taxon>Astrephomene</taxon>
    </lineage>
</organism>
<dbReference type="Proteomes" id="UP001054857">
    <property type="component" value="Unassembled WGS sequence"/>
</dbReference>
<dbReference type="InterPro" id="IPR040661">
    <property type="entry name" value="LZ3wCH"/>
</dbReference>
<evidence type="ECO:0000256" key="1">
    <source>
        <dbReference type="ARBA" id="ARBA00004123"/>
    </source>
</evidence>
<feature type="compositionally biased region" description="Polar residues" evidence="4">
    <location>
        <begin position="90"/>
        <end position="100"/>
    </location>
</feature>
<comment type="caution">
    <text evidence="6">The sequence shown here is derived from an EMBL/GenBank/DDBJ whole genome shotgun (WGS) entry which is preliminary data.</text>
</comment>
<evidence type="ECO:0000256" key="3">
    <source>
        <dbReference type="ARBA" id="ARBA00023242"/>
    </source>
</evidence>
<evidence type="ECO:0000313" key="7">
    <source>
        <dbReference type="Proteomes" id="UP001054857"/>
    </source>
</evidence>
<comment type="subcellular location">
    <subcellularLocation>
        <location evidence="1">Nucleus</location>
    </subcellularLocation>
</comment>
<feature type="non-terminal residue" evidence="6">
    <location>
        <position position="133"/>
    </location>
</feature>
<sequence length="133" mass="14874">ESRAQSLAALNALKARAAAVQTELAAYRDSDPETVEAMRNAAEAAKLAANRWLDNTYSLLSWCKKKFAGREAELAKFFEEVWRRTVSMKRPSTSSSTQHQVARRGATRKKTSREPCCEQSYTHQTHLRPGTGS</sequence>
<evidence type="ECO:0000256" key="4">
    <source>
        <dbReference type="SAM" id="MobiDB-lite"/>
    </source>
</evidence>
<evidence type="ECO:0000256" key="2">
    <source>
        <dbReference type="ARBA" id="ARBA00023054"/>
    </source>
</evidence>
<keyword evidence="7" id="KW-1185">Reference proteome</keyword>